<reference evidence="1 2" key="1">
    <citation type="submission" date="2018-12" db="EMBL/GenBank/DDBJ databases">
        <authorList>
            <person name="Yu L."/>
        </authorList>
    </citation>
    <scope>NUCLEOTIDE SEQUENCE [LARGE SCALE GENOMIC DNA]</scope>
    <source>
        <strain evidence="1 2">HAW-EB5</strain>
    </source>
</reference>
<sequence length="159" mass="18044">MGSEPKRLSFIFLFKSVFWDIYERFFYHLAYLIALSLFINTACSIHKGGEDTQNHSQTEEAQLAFYLVTDKKDERVLNTVSYMGQSLQLLRPAIISNEDIASVEPHSPTSLHLQLTPAGGEKLFAATSHHIGQRMLIMLDEKVINHSDGLRGKHGDHWS</sequence>
<comment type="caution">
    <text evidence="1">The sequence shown here is derived from an EMBL/GenBank/DDBJ whole genome shotgun (WGS) entry which is preliminary data.</text>
</comment>
<evidence type="ECO:0000313" key="1">
    <source>
        <dbReference type="EMBL" id="RTR32829.1"/>
    </source>
</evidence>
<dbReference type="Gene3D" id="3.30.1360.200">
    <property type="match status" value="1"/>
</dbReference>
<dbReference type="Proteomes" id="UP000282060">
    <property type="component" value="Unassembled WGS sequence"/>
</dbReference>
<organism evidence="1 2">
    <name type="scientific">Shewanella atlantica</name>
    <dbReference type="NCBI Taxonomy" id="271099"/>
    <lineage>
        <taxon>Bacteria</taxon>
        <taxon>Pseudomonadati</taxon>
        <taxon>Pseudomonadota</taxon>
        <taxon>Gammaproteobacteria</taxon>
        <taxon>Alteromonadales</taxon>
        <taxon>Shewanellaceae</taxon>
        <taxon>Shewanella</taxon>
    </lineage>
</organism>
<dbReference type="AlphaFoldDB" id="A0A431WBU2"/>
<accession>A0A431WBU2</accession>
<gene>
    <name evidence="1" type="ORF">EKG39_10715</name>
</gene>
<name>A0A431WBU2_9GAMM</name>
<protein>
    <submittedName>
        <fullName evidence="1">Uncharacterized protein</fullName>
    </submittedName>
</protein>
<dbReference type="RefSeq" id="WP_126505733.1">
    <property type="nucleotide sequence ID" value="NZ_RXNV01000003.1"/>
</dbReference>
<dbReference type="EMBL" id="RXNV01000003">
    <property type="protein sequence ID" value="RTR32829.1"/>
    <property type="molecule type" value="Genomic_DNA"/>
</dbReference>
<keyword evidence="2" id="KW-1185">Reference proteome</keyword>
<proteinExistence type="predicted"/>
<evidence type="ECO:0000313" key="2">
    <source>
        <dbReference type="Proteomes" id="UP000282060"/>
    </source>
</evidence>